<comment type="caution">
    <text evidence="2">The sequence shown here is derived from an EMBL/GenBank/DDBJ whole genome shotgun (WGS) entry which is preliminary data.</text>
</comment>
<proteinExistence type="predicted"/>
<sequence length="75" mass="7378">MSGRSGTSATESIARMTSGLLGEPGTASSAGPWNTAATATHSATTITTAGHDTDPASRCPRRTIAATTGAAKCRG</sequence>
<dbReference type="EMBL" id="DYXM01000223">
    <property type="protein sequence ID" value="HJE91637.1"/>
    <property type="molecule type" value="Genomic_DNA"/>
</dbReference>
<evidence type="ECO:0000313" key="3">
    <source>
        <dbReference type="Proteomes" id="UP000776650"/>
    </source>
</evidence>
<dbReference type="AlphaFoldDB" id="A0A921JZ27"/>
<accession>A0A921JZ27</accession>
<dbReference type="Proteomes" id="UP000776650">
    <property type="component" value="Unassembled WGS sequence"/>
</dbReference>
<reference evidence="2" key="1">
    <citation type="journal article" date="2021" name="PeerJ">
        <title>Extensive microbial diversity within the chicken gut microbiome revealed by metagenomics and culture.</title>
        <authorList>
            <person name="Gilroy R."/>
            <person name="Ravi A."/>
            <person name="Getino M."/>
            <person name="Pursley I."/>
            <person name="Horton D.L."/>
            <person name="Alikhan N.F."/>
            <person name="Baker D."/>
            <person name="Gharbi K."/>
            <person name="Hall N."/>
            <person name="Watson M."/>
            <person name="Adriaenssens E.M."/>
            <person name="Foster-Nyarko E."/>
            <person name="Jarju S."/>
            <person name="Secka A."/>
            <person name="Antonio M."/>
            <person name="Oren A."/>
            <person name="Chaudhuri R.R."/>
            <person name="La Ragione R."/>
            <person name="Hildebrand F."/>
            <person name="Pallen M.J."/>
        </authorList>
    </citation>
    <scope>NUCLEOTIDE SEQUENCE</scope>
    <source>
        <strain evidence="2">ChiGjej1B1-18357</strain>
    </source>
</reference>
<gene>
    <name evidence="2" type="ORF">K8V11_11595</name>
</gene>
<evidence type="ECO:0000256" key="1">
    <source>
        <dbReference type="SAM" id="MobiDB-lite"/>
    </source>
</evidence>
<dbReference type="RefSeq" id="WP_303914313.1">
    <property type="nucleotide sequence ID" value="NZ_DYXM01000223.1"/>
</dbReference>
<feature type="compositionally biased region" description="Polar residues" evidence="1">
    <location>
        <begin position="1"/>
        <end position="11"/>
    </location>
</feature>
<name>A0A921JZ27_9ACTN</name>
<feature type="region of interest" description="Disordered" evidence="1">
    <location>
        <begin position="1"/>
        <end position="75"/>
    </location>
</feature>
<feature type="compositionally biased region" description="Low complexity" evidence="1">
    <location>
        <begin position="35"/>
        <end position="49"/>
    </location>
</feature>
<protein>
    <submittedName>
        <fullName evidence="2">Uncharacterized protein</fullName>
    </submittedName>
</protein>
<evidence type="ECO:0000313" key="2">
    <source>
        <dbReference type="EMBL" id="HJE91637.1"/>
    </source>
</evidence>
<organism evidence="2 3">
    <name type="scientific">Dietzia timorensis</name>
    <dbReference type="NCBI Taxonomy" id="499555"/>
    <lineage>
        <taxon>Bacteria</taxon>
        <taxon>Bacillati</taxon>
        <taxon>Actinomycetota</taxon>
        <taxon>Actinomycetes</taxon>
        <taxon>Mycobacteriales</taxon>
        <taxon>Dietziaceae</taxon>
        <taxon>Dietzia</taxon>
    </lineage>
</organism>
<reference evidence="2" key="2">
    <citation type="submission" date="2021-09" db="EMBL/GenBank/DDBJ databases">
        <authorList>
            <person name="Gilroy R."/>
        </authorList>
    </citation>
    <scope>NUCLEOTIDE SEQUENCE</scope>
    <source>
        <strain evidence="2">ChiGjej1B1-18357</strain>
    </source>
</reference>